<dbReference type="Pfam" id="PF00134">
    <property type="entry name" value="Cyclin_N"/>
    <property type="match status" value="1"/>
</dbReference>
<dbReference type="Gene3D" id="1.10.472.10">
    <property type="entry name" value="Cyclin-like"/>
    <property type="match status" value="2"/>
</dbReference>
<feature type="domain" description="Cyclin C-terminal" evidence="2">
    <location>
        <begin position="92"/>
        <end position="228"/>
    </location>
</feature>
<dbReference type="AlphaFoldDB" id="A0ABD3N4W3"/>
<dbReference type="InterPro" id="IPR039582">
    <property type="entry name" value="THTPA"/>
</dbReference>
<dbReference type="PANTHER" id="PTHR14586">
    <property type="entry name" value="THIAMINE-TRIPHOSPHATASE"/>
    <property type="match status" value="1"/>
</dbReference>
<dbReference type="SUPFAM" id="SSF47954">
    <property type="entry name" value="Cyclin-like"/>
    <property type="match status" value="2"/>
</dbReference>
<dbReference type="InterPro" id="IPR006671">
    <property type="entry name" value="Cyclin_N"/>
</dbReference>
<dbReference type="InterPro" id="IPR036915">
    <property type="entry name" value="Cyclin-like_sf"/>
</dbReference>
<protein>
    <recommendedName>
        <fullName evidence="2">Cyclin C-terminal domain-containing protein</fullName>
    </recommendedName>
</protein>
<comment type="caution">
    <text evidence="3">The sequence shown here is derived from an EMBL/GenBank/DDBJ whole genome shotgun (WGS) entry which is preliminary data.</text>
</comment>
<dbReference type="PANTHER" id="PTHR14586:SF1">
    <property type="entry name" value="THIAMINE-TRIPHOSPHATASE"/>
    <property type="match status" value="1"/>
</dbReference>
<organism evidence="3 4">
    <name type="scientific">Discostella pseudostelligera</name>
    <dbReference type="NCBI Taxonomy" id="259834"/>
    <lineage>
        <taxon>Eukaryota</taxon>
        <taxon>Sar</taxon>
        <taxon>Stramenopiles</taxon>
        <taxon>Ochrophyta</taxon>
        <taxon>Bacillariophyta</taxon>
        <taxon>Coscinodiscophyceae</taxon>
        <taxon>Thalassiosirophycidae</taxon>
        <taxon>Stephanodiscales</taxon>
        <taxon>Stephanodiscaceae</taxon>
        <taxon>Discostella</taxon>
    </lineage>
</organism>
<accession>A0ABD3N4W3</accession>
<evidence type="ECO:0000313" key="4">
    <source>
        <dbReference type="Proteomes" id="UP001530293"/>
    </source>
</evidence>
<keyword evidence="4" id="KW-1185">Reference proteome</keyword>
<dbReference type="InterPro" id="IPR004367">
    <property type="entry name" value="Cyclin_C-dom"/>
</dbReference>
<dbReference type="SUPFAM" id="SSF55154">
    <property type="entry name" value="CYTH-like phosphatases"/>
    <property type="match status" value="1"/>
</dbReference>
<evidence type="ECO:0000256" key="1">
    <source>
        <dbReference type="ARBA" id="ARBA00023127"/>
    </source>
</evidence>
<proteinExistence type="predicted"/>
<dbReference type="CDD" id="cd20529">
    <property type="entry name" value="CYCLIN_CCNJ-like_rpt2"/>
    <property type="match status" value="1"/>
</dbReference>
<evidence type="ECO:0000259" key="2">
    <source>
        <dbReference type="SMART" id="SM01332"/>
    </source>
</evidence>
<dbReference type="EMBL" id="JALLBG020000038">
    <property type="protein sequence ID" value="KAL3770669.1"/>
    <property type="molecule type" value="Genomic_DNA"/>
</dbReference>
<reference evidence="3 4" key="1">
    <citation type="submission" date="2024-10" db="EMBL/GenBank/DDBJ databases">
        <title>Updated reference genomes for cyclostephanoid diatoms.</title>
        <authorList>
            <person name="Roberts W.R."/>
            <person name="Alverson A.J."/>
        </authorList>
    </citation>
    <scope>NUCLEOTIDE SEQUENCE [LARGE SCALE GENOMIC DNA]</scope>
    <source>
        <strain evidence="3 4">AJA232-27</strain>
    </source>
</reference>
<evidence type="ECO:0000313" key="3">
    <source>
        <dbReference type="EMBL" id="KAL3770669.1"/>
    </source>
</evidence>
<name>A0ABD3N4W3_9STRA</name>
<keyword evidence="1" id="KW-0195">Cyclin</keyword>
<dbReference type="InterPro" id="IPR033469">
    <property type="entry name" value="CYTH-like_dom_sf"/>
</dbReference>
<dbReference type="Proteomes" id="UP001530293">
    <property type="component" value="Unassembled WGS sequence"/>
</dbReference>
<dbReference type="FunFam" id="1.10.472.10:FF:000256">
    <property type="entry name" value="Cyclin A3, putative"/>
    <property type="match status" value="1"/>
</dbReference>
<gene>
    <name evidence="3" type="ORF">ACHAWU_004368</name>
</gene>
<dbReference type="SMART" id="SM01332">
    <property type="entry name" value="Cyclin_C"/>
    <property type="match status" value="1"/>
</dbReference>
<dbReference type="Gene3D" id="2.40.320.10">
    <property type="entry name" value="Hypothetical Protein Pfu-838710-001"/>
    <property type="match status" value="1"/>
</dbReference>
<sequence>MLLTHPTSPTAATSLTGYKIFRSRDVPRSHWQLMATACLSIAAKYEEAEENCPSIPDLLRMTKLNVVGHTSLTFREGEVEVLRHLGWKLRAVPPLHVLGYFLSKGVVFLDDTWQGRALIDKIPKYIKKYADFFCNLTLQEYSFQQYLPTHLAAAILLASRTALQISPRWRPELRALTGYDESEITEAFKHVWSYYEEQFPGHGTRSISPRKKKFCIPNEQSASRLEQTLTSLGFTISHTEEFVDWYFDLPAPNWHFALNDCWFRYREKKVKVLNNWGWKGSWQVKRGSKKVGSRGNDGMTVYEEFQGEDAKKLIRDMVLQQSCLLEVVGASSETDAPTSSSTLNSNYDGHEVPYLSGAESLVPFARIETLRKCFEAANDNEFSDLKVDIDKTNFGHMVGEVEAVVDDGSNDKARVDAAKEKISRLVDLILIKSELDCSVDAIGKLEYYLINNRRDLYDACVKAGSLVN</sequence>
<dbReference type="Pfam" id="PF02984">
    <property type="entry name" value="Cyclin_C"/>
    <property type="match status" value="1"/>
</dbReference>